<dbReference type="RefSeq" id="WP_091732052.1">
    <property type="nucleotide sequence ID" value="NZ_FNQE01000032.1"/>
</dbReference>
<dbReference type="EMBL" id="FNQE01000032">
    <property type="protein sequence ID" value="SDZ29796.1"/>
    <property type="molecule type" value="Genomic_DNA"/>
</dbReference>
<proteinExistence type="predicted"/>
<dbReference type="AlphaFoldDB" id="A0A1H3RVS4"/>
<protein>
    <submittedName>
        <fullName evidence="1">Uncharacterized protein</fullName>
    </submittedName>
</protein>
<dbReference type="OrthoDB" id="1753235at2"/>
<dbReference type="Proteomes" id="UP000198625">
    <property type="component" value="Unassembled WGS sequence"/>
</dbReference>
<evidence type="ECO:0000313" key="1">
    <source>
        <dbReference type="EMBL" id="SDZ29796.1"/>
    </source>
</evidence>
<keyword evidence="2" id="KW-1185">Reference proteome</keyword>
<sequence>MQEFEKISISEISKQDMLIILEALDYTGKNTNIDAFLRLKDNIVKELSELADTSEEEFLNYLNRDL</sequence>
<gene>
    <name evidence="1" type="ORF">SAMN05660462_02589</name>
</gene>
<evidence type="ECO:0000313" key="2">
    <source>
        <dbReference type="Proteomes" id="UP000198625"/>
    </source>
</evidence>
<accession>A0A1H3RVS4</accession>
<organism evidence="1 2">
    <name type="scientific">Proteiniborus ethanoligenes</name>
    <dbReference type="NCBI Taxonomy" id="415015"/>
    <lineage>
        <taxon>Bacteria</taxon>
        <taxon>Bacillati</taxon>
        <taxon>Bacillota</taxon>
        <taxon>Clostridia</taxon>
        <taxon>Eubacteriales</taxon>
        <taxon>Proteiniborus</taxon>
    </lineage>
</organism>
<dbReference type="STRING" id="415015.SAMN05660462_02589"/>
<reference evidence="1 2" key="1">
    <citation type="submission" date="2016-10" db="EMBL/GenBank/DDBJ databases">
        <authorList>
            <person name="de Groot N.N."/>
        </authorList>
    </citation>
    <scope>NUCLEOTIDE SEQUENCE [LARGE SCALE GENOMIC DNA]</scope>
    <source>
        <strain evidence="1 2">DSM 21650</strain>
    </source>
</reference>
<name>A0A1H3RVS4_9FIRM</name>